<gene>
    <name evidence="2" type="ORF">VPK24_08115</name>
</gene>
<proteinExistence type="predicted"/>
<comment type="caution">
    <text evidence="2">The sequence shown here is derived from an EMBL/GenBank/DDBJ whole genome shotgun (WGS) entry which is preliminary data.</text>
</comment>
<keyword evidence="3" id="KW-1185">Reference proteome</keyword>
<dbReference type="Proteomes" id="UP001604335">
    <property type="component" value="Unassembled WGS sequence"/>
</dbReference>
<dbReference type="InterPro" id="IPR010390">
    <property type="entry name" value="ABC-2_transporter-like"/>
</dbReference>
<keyword evidence="1" id="KW-0812">Transmembrane</keyword>
<dbReference type="EMBL" id="JAZAQF010000049">
    <property type="protein sequence ID" value="MFG3817599.1"/>
    <property type="molecule type" value="Genomic_DNA"/>
</dbReference>
<keyword evidence="1" id="KW-1133">Transmembrane helix</keyword>
<evidence type="ECO:0000256" key="1">
    <source>
        <dbReference type="SAM" id="Phobius"/>
    </source>
</evidence>
<protein>
    <submittedName>
        <fullName evidence="2">ABC-2 family transporter protein</fullName>
    </submittedName>
</protein>
<feature type="transmembrane region" description="Helical" evidence="1">
    <location>
        <begin position="197"/>
        <end position="215"/>
    </location>
</feature>
<organism evidence="2 3">
    <name type="scientific">Limnothrix redekei LRLZ20PSL1</name>
    <dbReference type="NCBI Taxonomy" id="3112953"/>
    <lineage>
        <taxon>Bacteria</taxon>
        <taxon>Bacillati</taxon>
        <taxon>Cyanobacteriota</taxon>
        <taxon>Cyanophyceae</taxon>
        <taxon>Pseudanabaenales</taxon>
        <taxon>Pseudanabaenaceae</taxon>
        <taxon>Limnothrix</taxon>
    </lineage>
</organism>
<feature type="transmembrane region" description="Helical" evidence="1">
    <location>
        <begin position="160"/>
        <end position="177"/>
    </location>
</feature>
<feature type="transmembrane region" description="Helical" evidence="1">
    <location>
        <begin position="131"/>
        <end position="148"/>
    </location>
</feature>
<dbReference type="PANTHER" id="PTHR36832">
    <property type="entry name" value="SLR1174 PROTEIN-RELATED"/>
    <property type="match status" value="1"/>
</dbReference>
<accession>A0ABW7CBS0</accession>
<sequence>MQSSPQPPKVSPKPLMSQIRRSGAIFRALSTTYYAYMLEYRAELLLWALSGAVPFILMGAWVKAAETGQFGLSSIQFAQYYLAAFIARQMNVVWVVWEFEKEVNQGLLSPKLLQPIDPAWHHLVSHLTERFVRLPIIGLLVILFFVLYPQSFWLPSATNLLGFMIITLLAFGLRFLIQYTFAMGAFWMEKAAALEQAWFFIYLLGSGILAPLEVFPPLVRSIVEWTPFPYLIHFPAALLMGLPVDWGKGLLAIGLWSGFFYGLNRWLWRRGLRQYSGMGA</sequence>
<dbReference type="Pfam" id="PF06182">
    <property type="entry name" value="ABC2_membrane_6"/>
    <property type="match status" value="1"/>
</dbReference>
<reference evidence="3" key="1">
    <citation type="journal article" date="2024" name="Algal Res.">
        <title>Biochemical, toxicological and genomic investigation of a high-biomass producing Limnothrix strain isolated from Italian shallow drinking water reservoir.</title>
        <authorList>
            <person name="Simonazzi M."/>
            <person name="Shishido T.K."/>
            <person name="Delbaje E."/>
            <person name="Wahlsten M."/>
            <person name="Fewer D.P."/>
            <person name="Sivonen K."/>
            <person name="Pezzolesi L."/>
            <person name="Pistocchi R."/>
        </authorList>
    </citation>
    <scope>NUCLEOTIDE SEQUENCE [LARGE SCALE GENOMIC DNA]</scope>
    <source>
        <strain evidence="3">LRLZ20PSL1</strain>
    </source>
</reference>
<keyword evidence="1" id="KW-0472">Membrane</keyword>
<feature type="transmembrane region" description="Helical" evidence="1">
    <location>
        <begin position="250"/>
        <end position="268"/>
    </location>
</feature>
<name>A0ABW7CBS0_9CYAN</name>
<evidence type="ECO:0000313" key="3">
    <source>
        <dbReference type="Proteomes" id="UP001604335"/>
    </source>
</evidence>
<evidence type="ECO:0000313" key="2">
    <source>
        <dbReference type="EMBL" id="MFG3817599.1"/>
    </source>
</evidence>
<dbReference type="PANTHER" id="PTHR36832:SF1">
    <property type="entry name" value="SLR1174 PROTEIN"/>
    <property type="match status" value="1"/>
</dbReference>
<feature type="transmembrane region" description="Helical" evidence="1">
    <location>
        <begin position="44"/>
        <end position="65"/>
    </location>
</feature>
<feature type="transmembrane region" description="Helical" evidence="1">
    <location>
        <begin position="77"/>
        <end position="97"/>
    </location>
</feature>